<name>A0A139AH18_GONPJ</name>
<keyword evidence="2" id="KW-1185">Reference proteome</keyword>
<reference evidence="1 2" key="1">
    <citation type="journal article" date="2015" name="Genome Biol. Evol.">
        <title>Phylogenomic analyses indicate that early fungi evolved digesting cell walls of algal ancestors of land plants.</title>
        <authorList>
            <person name="Chang Y."/>
            <person name="Wang S."/>
            <person name="Sekimoto S."/>
            <person name="Aerts A.L."/>
            <person name="Choi C."/>
            <person name="Clum A."/>
            <person name="LaButti K.M."/>
            <person name="Lindquist E.A."/>
            <person name="Yee Ngan C."/>
            <person name="Ohm R.A."/>
            <person name="Salamov A.A."/>
            <person name="Grigoriev I.V."/>
            <person name="Spatafora J.W."/>
            <person name="Berbee M.L."/>
        </authorList>
    </citation>
    <scope>NUCLEOTIDE SEQUENCE [LARGE SCALE GENOMIC DNA]</scope>
    <source>
        <strain evidence="1 2">JEL478</strain>
    </source>
</reference>
<dbReference type="AlphaFoldDB" id="A0A139AH18"/>
<protein>
    <submittedName>
        <fullName evidence="1">Uncharacterized protein</fullName>
    </submittedName>
</protein>
<dbReference type="EMBL" id="KQ965760">
    <property type="protein sequence ID" value="KXS15735.1"/>
    <property type="molecule type" value="Genomic_DNA"/>
</dbReference>
<organism evidence="1 2">
    <name type="scientific">Gonapodya prolifera (strain JEL478)</name>
    <name type="common">Monoblepharis prolifera</name>
    <dbReference type="NCBI Taxonomy" id="1344416"/>
    <lineage>
        <taxon>Eukaryota</taxon>
        <taxon>Fungi</taxon>
        <taxon>Fungi incertae sedis</taxon>
        <taxon>Chytridiomycota</taxon>
        <taxon>Chytridiomycota incertae sedis</taxon>
        <taxon>Monoblepharidomycetes</taxon>
        <taxon>Monoblepharidales</taxon>
        <taxon>Gonapodyaceae</taxon>
        <taxon>Gonapodya</taxon>
    </lineage>
</organism>
<dbReference type="Proteomes" id="UP000070544">
    <property type="component" value="Unassembled WGS sequence"/>
</dbReference>
<evidence type="ECO:0000313" key="2">
    <source>
        <dbReference type="Proteomes" id="UP000070544"/>
    </source>
</evidence>
<evidence type="ECO:0000313" key="1">
    <source>
        <dbReference type="EMBL" id="KXS15735.1"/>
    </source>
</evidence>
<sequence>MGRQHESAPFHSATIAARCAFIPETPGRILDHLDDATVQQGHYARVCKAWYRPATTSIWRRIRIGHYGDRGRDVPLSLQRYNALSSTAKAGFRPRTVALWAGEISERSSAALKPPRC</sequence>
<proteinExistence type="predicted"/>
<gene>
    <name evidence="1" type="ORF">M427DRAFT_56566</name>
</gene>
<accession>A0A139AH18</accession>